<gene>
    <name evidence="9" type="ORF">SAMN05444392_101818</name>
</gene>
<dbReference type="GO" id="GO:0001510">
    <property type="term" value="P:RNA methylation"/>
    <property type="evidence" value="ECO:0007669"/>
    <property type="project" value="InterPro"/>
</dbReference>
<dbReference type="OrthoDB" id="9810297at2"/>
<dbReference type="EMBL" id="FQVL01000001">
    <property type="protein sequence ID" value="SHE51893.1"/>
    <property type="molecule type" value="Genomic_DNA"/>
</dbReference>
<feature type="binding site" evidence="7">
    <location>
        <position position="135"/>
    </location>
    <ligand>
        <name>S-adenosyl-L-methionine</name>
        <dbReference type="ChEBI" id="CHEBI:59789"/>
    </ligand>
</feature>
<keyword evidence="3 7" id="KW-0489">Methyltransferase</keyword>
<dbReference type="GO" id="GO:0006396">
    <property type="term" value="P:RNA processing"/>
    <property type="evidence" value="ECO:0007669"/>
    <property type="project" value="InterPro"/>
</dbReference>
<protein>
    <submittedName>
        <fullName evidence="9">16S rRNA (Cytosine(967)-C(5))-methyltransferase</fullName>
    </submittedName>
</protein>
<evidence type="ECO:0000256" key="7">
    <source>
        <dbReference type="PROSITE-ProRule" id="PRU01023"/>
    </source>
</evidence>
<evidence type="ECO:0000256" key="6">
    <source>
        <dbReference type="ARBA" id="ARBA00022884"/>
    </source>
</evidence>
<organism evidence="9 10">
    <name type="scientific">Seinonella peptonophila</name>
    <dbReference type="NCBI Taxonomy" id="112248"/>
    <lineage>
        <taxon>Bacteria</taxon>
        <taxon>Bacillati</taxon>
        <taxon>Bacillota</taxon>
        <taxon>Bacilli</taxon>
        <taxon>Bacillales</taxon>
        <taxon>Thermoactinomycetaceae</taxon>
        <taxon>Seinonella</taxon>
    </lineage>
</organism>
<dbReference type="InterPro" id="IPR011023">
    <property type="entry name" value="Nop2p"/>
</dbReference>
<dbReference type="InterPro" id="IPR023267">
    <property type="entry name" value="RCMT"/>
</dbReference>
<dbReference type="Pfam" id="PF01189">
    <property type="entry name" value="Methyltr_RsmB-F"/>
    <property type="match status" value="1"/>
</dbReference>
<dbReference type="InterPro" id="IPR001678">
    <property type="entry name" value="MeTrfase_RsmB-F_NOP2_dom"/>
</dbReference>
<dbReference type="CDD" id="cd02440">
    <property type="entry name" value="AdoMet_MTases"/>
    <property type="match status" value="1"/>
</dbReference>
<dbReference type="Gene3D" id="3.40.50.150">
    <property type="entry name" value="Vaccinia Virus protein VP39"/>
    <property type="match status" value="1"/>
</dbReference>
<evidence type="ECO:0000256" key="2">
    <source>
        <dbReference type="ARBA" id="ARBA00022490"/>
    </source>
</evidence>
<dbReference type="SUPFAM" id="SSF53335">
    <property type="entry name" value="S-adenosyl-L-methionine-dependent methyltransferases"/>
    <property type="match status" value="1"/>
</dbReference>
<dbReference type="NCBIfam" id="TIGR00446">
    <property type="entry name" value="nop2p"/>
    <property type="match status" value="1"/>
</dbReference>
<dbReference type="InterPro" id="IPR031340">
    <property type="entry name" value="RsmF_methylt_CI"/>
</dbReference>
<dbReference type="RefSeq" id="WP_139278968.1">
    <property type="nucleotide sequence ID" value="NZ_FQVL01000001.1"/>
</dbReference>
<reference evidence="9 10" key="1">
    <citation type="submission" date="2016-11" db="EMBL/GenBank/DDBJ databases">
        <authorList>
            <person name="Jaros S."/>
            <person name="Januszkiewicz K."/>
            <person name="Wedrychowicz H."/>
        </authorList>
    </citation>
    <scope>NUCLEOTIDE SEQUENCE [LARGE SCALE GENOMIC DNA]</scope>
    <source>
        <strain evidence="9 10">DSM 44666</strain>
    </source>
</reference>
<feature type="domain" description="SAM-dependent MTase RsmB/NOP-type" evidence="8">
    <location>
        <begin position="23"/>
        <end position="304"/>
    </location>
</feature>
<dbReference type="CDD" id="cd21147">
    <property type="entry name" value="RsmF_methylt_CTD1"/>
    <property type="match status" value="1"/>
</dbReference>
<evidence type="ECO:0000256" key="1">
    <source>
        <dbReference type="ARBA" id="ARBA00007494"/>
    </source>
</evidence>
<keyword evidence="5 7" id="KW-0949">S-adenosyl-L-methionine</keyword>
<evidence type="ECO:0000313" key="9">
    <source>
        <dbReference type="EMBL" id="SHE51893.1"/>
    </source>
</evidence>
<dbReference type="Gene3D" id="2.30.130.60">
    <property type="match status" value="1"/>
</dbReference>
<evidence type="ECO:0000313" key="10">
    <source>
        <dbReference type="Proteomes" id="UP000184476"/>
    </source>
</evidence>
<dbReference type="STRING" id="112248.SAMN05444392_101818"/>
<dbReference type="Pfam" id="PF17126">
    <property type="entry name" value="RsmF_methylt_CI"/>
    <property type="match status" value="1"/>
</dbReference>
<dbReference type="AlphaFoldDB" id="A0A1M4U5F2"/>
<keyword evidence="2" id="KW-0963">Cytoplasm</keyword>
<proteinExistence type="inferred from homology"/>
<keyword evidence="10" id="KW-1185">Reference proteome</keyword>
<dbReference type="InterPro" id="IPR031341">
    <property type="entry name" value="Methyltr_RsmF_N"/>
</dbReference>
<evidence type="ECO:0000256" key="5">
    <source>
        <dbReference type="ARBA" id="ARBA00022691"/>
    </source>
</evidence>
<dbReference type="InterPro" id="IPR049560">
    <property type="entry name" value="MeTrfase_RsmB-F_NOP2_cat"/>
</dbReference>
<dbReference type="PANTHER" id="PTHR22807">
    <property type="entry name" value="NOP2 YEAST -RELATED NOL1/NOP2/FMU SUN DOMAIN-CONTAINING"/>
    <property type="match status" value="1"/>
</dbReference>
<dbReference type="GO" id="GO:0008757">
    <property type="term" value="F:S-adenosylmethionine-dependent methyltransferase activity"/>
    <property type="evidence" value="ECO:0007669"/>
    <property type="project" value="InterPro"/>
</dbReference>
<evidence type="ECO:0000256" key="3">
    <source>
        <dbReference type="ARBA" id="ARBA00022603"/>
    </source>
</evidence>
<evidence type="ECO:0000256" key="4">
    <source>
        <dbReference type="ARBA" id="ARBA00022679"/>
    </source>
</evidence>
<feature type="active site" description="Nucleophile" evidence="7">
    <location>
        <position position="233"/>
    </location>
</feature>
<evidence type="ECO:0000259" key="8">
    <source>
        <dbReference type="PROSITE" id="PS51686"/>
    </source>
</evidence>
<dbReference type="InterPro" id="IPR018314">
    <property type="entry name" value="RsmB/NOL1/NOP2-like_CS"/>
</dbReference>
<accession>A0A1M4U5F2</accession>
<dbReference type="PROSITE" id="PS01153">
    <property type="entry name" value="NOL1_NOP2_SUN"/>
    <property type="match status" value="1"/>
</dbReference>
<dbReference type="InterPro" id="IPR029063">
    <property type="entry name" value="SAM-dependent_MTases_sf"/>
</dbReference>
<dbReference type="GO" id="GO:0008173">
    <property type="term" value="F:RNA methyltransferase activity"/>
    <property type="evidence" value="ECO:0007669"/>
    <property type="project" value="InterPro"/>
</dbReference>
<dbReference type="PRINTS" id="PR02008">
    <property type="entry name" value="RCMTFAMILY"/>
</dbReference>
<feature type="binding site" evidence="7">
    <location>
        <begin position="111"/>
        <end position="117"/>
    </location>
    <ligand>
        <name>S-adenosyl-L-methionine</name>
        <dbReference type="ChEBI" id="CHEBI:59789"/>
    </ligand>
</feature>
<comment type="similarity">
    <text evidence="1 7">Belongs to the class I-like SAM-binding methyltransferase superfamily. RsmB/NOP family.</text>
</comment>
<dbReference type="Proteomes" id="UP000184476">
    <property type="component" value="Unassembled WGS sequence"/>
</dbReference>
<keyword evidence="6 7" id="KW-0694">RNA-binding</keyword>
<dbReference type="Pfam" id="PF13636">
    <property type="entry name" value="Methyltranf_PUA"/>
    <property type="match status" value="1"/>
</dbReference>
<dbReference type="Gene3D" id="3.30.70.1170">
    <property type="entry name" value="Sun protein, domain 3"/>
    <property type="match status" value="1"/>
</dbReference>
<keyword evidence="4 7" id="KW-0808">Transferase</keyword>
<comment type="caution">
    <text evidence="7">Lacks conserved residue(s) required for the propagation of feature annotation.</text>
</comment>
<dbReference type="PROSITE" id="PS51686">
    <property type="entry name" value="SAM_MT_RSMB_NOP"/>
    <property type="match status" value="1"/>
</dbReference>
<dbReference type="PANTHER" id="PTHR22807:SF30">
    <property type="entry name" value="28S RRNA (CYTOSINE(4447)-C(5))-METHYLTRANSFERASE-RELATED"/>
    <property type="match status" value="1"/>
</dbReference>
<dbReference type="GO" id="GO:0003723">
    <property type="term" value="F:RNA binding"/>
    <property type="evidence" value="ECO:0007669"/>
    <property type="project" value="UniProtKB-UniRule"/>
</dbReference>
<sequence>MKSLPAEYKQQMKQLLGNQFSSFWSTYQQEPTKGLRVNRLKVTTQMLKEQTEFQLQPIPWCNEGFSYDPSQDRPGKHIYHRLGLYYIQDASAMSPVEALAPQPGEKILDLCAAPGGKTTQIAAKMNNQGLIVANEIDTKRSQALIENLDRCGVTIATVLNEHPEHLTKNFRQFFDRILIDAPCSGEGMFRKDVDARDRWSLKLVDKCSQLQQEILHAAAQMLQAGGRLVYSTCTFNPHENENVIATFLQHHPEFKITEVPQHDFFQPGQADWVHPPLASLQKTARLWPHHLQGEGHYVAVLEKEAHQEKISVSHHRKRTKHKTKCLSDDAYRNLLTFCQQHLNQLQWNPDQLILYGEHLYQISQFLPTLHRIRVKRPGRYLGQMKRSHFQPSHALAQSLQPNQVKQSINFTQHDPQLLTYLRGEVLTATGENGWVLVTVDHQPLGWAKRTHSQLKNHYPKWLRWDESIK</sequence>
<feature type="binding site" evidence="7">
    <location>
        <position position="180"/>
    </location>
    <ligand>
        <name>S-adenosyl-L-methionine</name>
        <dbReference type="ChEBI" id="CHEBI:59789"/>
    </ligand>
</feature>
<name>A0A1M4U5F2_9BACL</name>
<dbReference type="InterPro" id="IPR027391">
    <property type="entry name" value="Nol1_Nop2_Fmu_2"/>
</dbReference>
<dbReference type="Pfam" id="PF17125">
    <property type="entry name" value="Methyltr_RsmF_N"/>
    <property type="match status" value="1"/>
</dbReference>